<evidence type="ECO:0000256" key="2">
    <source>
        <dbReference type="ARBA" id="ARBA00007585"/>
    </source>
</evidence>
<dbReference type="GO" id="GO:0005737">
    <property type="term" value="C:cytoplasm"/>
    <property type="evidence" value="ECO:0007669"/>
    <property type="project" value="TreeGrafter"/>
</dbReference>
<name>A0A9W3G330_CAMBA</name>
<evidence type="ECO:0000313" key="5">
    <source>
        <dbReference type="Proteomes" id="UP001732780"/>
    </source>
</evidence>
<evidence type="ECO:0000256" key="1">
    <source>
        <dbReference type="ARBA" id="ARBA00004123"/>
    </source>
</evidence>
<proteinExistence type="inferred from homology"/>
<dbReference type="Proteomes" id="UP001732780">
    <property type="component" value="Chromosome 26"/>
</dbReference>
<reference evidence="6" key="1">
    <citation type="submission" date="2025-08" db="UniProtKB">
        <authorList>
            <consortium name="RefSeq"/>
        </authorList>
    </citation>
    <scope>IDENTIFICATION</scope>
    <source>
        <tissue evidence="6">Blood</tissue>
    </source>
</reference>
<sequence>MGCSGSKMCLYSPCAATRQEEALRQHKTLSQELVNLRGELVTASTTCEKLEKARNELQIAYEGFVQKLNQQHQTDLTELENRLKDFYTGECEKLQNIYIEEAEKYKTQLQEQFDNLNAAHETSKLEIEASHSEKIELLKKVYETSLSEIKKTHEIEKKSLEDQESLEKQISDLKSENDALNEKLKSEEQKRISREKANLKNPQMMYLEQELESLKAVLEIKNEKLHQQDVKLMKMEKLVDNNTALVDKLKRFQQENEELKARMDKHMAISRQLSTEQAVLQESLEKESKVNKRLSMENEELLWKLHNGDLCSPKRSPTSPAIPFQSPRNSGSFPSPSVSPR</sequence>
<comment type="similarity">
    <text evidence="2">Belongs to the MTUS1 family.</text>
</comment>
<dbReference type="CTD" id="57509"/>
<protein>
    <submittedName>
        <fullName evidence="6">Microtubule-associated tumor suppressor 1 isoform X6</fullName>
    </submittedName>
</protein>
<dbReference type="PANTHER" id="PTHR24200">
    <property type="entry name" value="TOUCAN, ISOFORM A"/>
    <property type="match status" value="1"/>
</dbReference>
<dbReference type="GO" id="GO:0005634">
    <property type="term" value="C:nucleus"/>
    <property type="evidence" value="ECO:0007669"/>
    <property type="project" value="UniProtKB-SubCell"/>
</dbReference>
<comment type="subcellular location">
    <subcellularLocation>
        <location evidence="1">Nucleus</location>
    </subcellularLocation>
</comment>
<keyword evidence="5" id="KW-1185">Reference proteome</keyword>
<dbReference type="AlphaFoldDB" id="A0A9W3G330"/>
<dbReference type="InterPro" id="IPR051293">
    <property type="entry name" value="MTUS1/CCDC69"/>
</dbReference>
<keyword evidence="4" id="KW-0539">Nucleus</keyword>
<dbReference type="GO" id="GO:0008017">
    <property type="term" value="F:microtubule binding"/>
    <property type="evidence" value="ECO:0007669"/>
    <property type="project" value="TreeGrafter"/>
</dbReference>
<organism evidence="5 6">
    <name type="scientific">Camelus bactrianus</name>
    <name type="common">Bactrian camel</name>
    <dbReference type="NCBI Taxonomy" id="9837"/>
    <lineage>
        <taxon>Eukaryota</taxon>
        <taxon>Metazoa</taxon>
        <taxon>Chordata</taxon>
        <taxon>Craniata</taxon>
        <taxon>Vertebrata</taxon>
        <taxon>Euteleostomi</taxon>
        <taxon>Mammalia</taxon>
        <taxon>Eutheria</taxon>
        <taxon>Laurasiatheria</taxon>
        <taxon>Artiodactyla</taxon>
        <taxon>Tylopoda</taxon>
        <taxon>Camelidae</taxon>
        <taxon>Camelus</taxon>
    </lineage>
</organism>
<dbReference type="GO" id="GO:0010758">
    <property type="term" value="P:regulation of macrophage chemotaxis"/>
    <property type="evidence" value="ECO:0007669"/>
    <property type="project" value="TreeGrafter"/>
</dbReference>
<evidence type="ECO:0000256" key="3">
    <source>
        <dbReference type="ARBA" id="ARBA00023054"/>
    </source>
</evidence>
<keyword evidence="3" id="KW-0175">Coiled coil</keyword>
<evidence type="ECO:0000256" key="4">
    <source>
        <dbReference type="ARBA" id="ARBA00023242"/>
    </source>
</evidence>
<gene>
    <name evidence="6" type="primary">MTUS1</name>
</gene>
<dbReference type="PANTHER" id="PTHR24200:SF7">
    <property type="entry name" value="MICROTUBULE-ASSOCIATED TUMOR SUPPRESSOR 1"/>
    <property type="match status" value="1"/>
</dbReference>
<evidence type="ECO:0000313" key="6">
    <source>
        <dbReference type="RefSeq" id="XP_045371417.1"/>
    </source>
</evidence>
<accession>A0A9W3G330</accession>
<dbReference type="RefSeq" id="XP_045371417.1">
    <property type="nucleotide sequence ID" value="XM_045515461.1"/>
</dbReference>